<keyword evidence="3" id="KW-1185">Reference proteome</keyword>
<accession>A0AAV8VPJ6</accession>
<dbReference type="InterPro" id="IPR021109">
    <property type="entry name" value="Peptidase_aspartic_dom_sf"/>
</dbReference>
<dbReference type="AlphaFoldDB" id="A0AAV8VPJ6"/>
<dbReference type="PANTHER" id="PTHR33198">
    <property type="entry name" value="ANK_REP_REGION DOMAIN-CONTAINING PROTEIN-RELATED"/>
    <property type="match status" value="1"/>
</dbReference>
<dbReference type="SUPFAM" id="SSF50630">
    <property type="entry name" value="Acid proteases"/>
    <property type="match status" value="1"/>
</dbReference>
<organism evidence="2 3">
    <name type="scientific">Exocentrus adspersus</name>
    <dbReference type="NCBI Taxonomy" id="1586481"/>
    <lineage>
        <taxon>Eukaryota</taxon>
        <taxon>Metazoa</taxon>
        <taxon>Ecdysozoa</taxon>
        <taxon>Arthropoda</taxon>
        <taxon>Hexapoda</taxon>
        <taxon>Insecta</taxon>
        <taxon>Pterygota</taxon>
        <taxon>Neoptera</taxon>
        <taxon>Endopterygota</taxon>
        <taxon>Coleoptera</taxon>
        <taxon>Polyphaga</taxon>
        <taxon>Cucujiformia</taxon>
        <taxon>Chrysomeloidea</taxon>
        <taxon>Cerambycidae</taxon>
        <taxon>Lamiinae</taxon>
        <taxon>Acanthocinini</taxon>
        <taxon>Exocentrus</taxon>
    </lineage>
</organism>
<gene>
    <name evidence="2" type="ORF">NQ315_000650</name>
</gene>
<proteinExistence type="predicted"/>
<dbReference type="Gene3D" id="2.40.70.10">
    <property type="entry name" value="Acid Proteases"/>
    <property type="match status" value="1"/>
</dbReference>
<dbReference type="PANTHER" id="PTHR33198:SF21">
    <property type="entry name" value="RETROTRANSPOSON GAG DOMAIN-CONTAINING PROTEIN"/>
    <property type="match status" value="1"/>
</dbReference>
<dbReference type="Proteomes" id="UP001159042">
    <property type="component" value="Unassembled WGS sequence"/>
</dbReference>
<feature type="compositionally biased region" description="Basic and acidic residues" evidence="1">
    <location>
        <begin position="175"/>
        <end position="184"/>
    </location>
</feature>
<dbReference type="EMBL" id="JANEYG010000050">
    <property type="protein sequence ID" value="KAJ8915716.1"/>
    <property type="molecule type" value="Genomic_DNA"/>
</dbReference>
<evidence type="ECO:0000256" key="1">
    <source>
        <dbReference type="SAM" id="MobiDB-lite"/>
    </source>
</evidence>
<evidence type="ECO:0008006" key="4">
    <source>
        <dbReference type="Google" id="ProtNLM"/>
    </source>
</evidence>
<feature type="region of interest" description="Disordered" evidence="1">
    <location>
        <begin position="162"/>
        <end position="207"/>
    </location>
</feature>
<comment type="caution">
    <text evidence="2">The sequence shown here is derived from an EMBL/GenBank/DDBJ whole genome shotgun (WGS) entry which is preliminary data.</text>
</comment>
<evidence type="ECO:0000313" key="2">
    <source>
        <dbReference type="EMBL" id="KAJ8915716.1"/>
    </source>
</evidence>
<evidence type="ECO:0000313" key="3">
    <source>
        <dbReference type="Proteomes" id="UP001159042"/>
    </source>
</evidence>
<name>A0AAV8VPJ6_9CUCU</name>
<reference evidence="2 3" key="1">
    <citation type="journal article" date="2023" name="Insect Mol. Biol.">
        <title>Genome sequencing provides insights into the evolution of gene families encoding plant cell wall-degrading enzymes in longhorned beetles.</title>
        <authorList>
            <person name="Shin N.R."/>
            <person name="Okamura Y."/>
            <person name="Kirsch R."/>
            <person name="Pauchet Y."/>
        </authorList>
    </citation>
    <scope>NUCLEOTIDE SEQUENCE [LARGE SCALE GENOMIC DNA]</scope>
    <source>
        <strain evidence="2">EAD_L_NR</strain>
    </source>
</reference>
<protein>
    <recommendedName>
        <fullName evidence="4">Peptidase A2 domain-containing protein</fullName>
    </recommendedName>
</protein>
<dbReference type="CDD" id="cd00303">
    <property type="entry name" value="retropepsin_like"/>
    <property type="match status" value="1"/>
</dbReference>
<sequence length="363" mass="41333">MGDNNYLLPIQPFDCDGEPRSVGAHTEPSNTEGEVVDVYKTAITKLNEYFLPKQSKIYERHLFRLTKQEDGEKFDKFLVRLRNQSSKCKFSNEEEHLIDQIVEKCTSVELRKKILAIGDNINLETIISEANVLEAVNRQLEGFSGQSGKTLDDTFKYYCRTNPRKRKQNNQSSEKTGRNEERSNNRKRQKLTGEPSKNRRENEEIDNIESNETDYVFSIDDDSTIKCNIGGVSIEMLIDSGSRSNLLDDKTWTLLKKGNIKVWDQVQNPDKLLFAYGSKNPLKILGSFKSKITVGGKSDVAIFYVIKDGSRCLLGKTTAVALGVLRIGLEVFHQLAKPYIFDNYFNTVFQQTTTGLSNNYYLG</sequence>